<proteinExistence type="predicted"/>
<evidence type="ECO:0000313" key="1">
    <source>
        <dbReference type="Proteomes" id="UP000887565"/>
    </source>
</evidence>
<name>A0A915IB87_ROMCU</name>
<accession>A0A915IB87</accession>
<protein>
    <submittedName>
        <fullName evidence="2">Uncharacterized protein</fullName>
    </submittedName>
</protein>
<sequence>IDNVKVCHDHTKNYSNTILSDSRQIKDCAFPKILQTTDALIEMLVSNRERGTYQHRSIHVIGWEVLLEPPPEIVGHMASHWATPPGFSNGMASHMACGMFVILSRHIFHPTSLIAKNVAHWMTIILQNGYGGQIRIGRSEMLATFVVESTAGEITMTIEIWLLARRAMYYT</sequence>
<organism evidence="1 2">
    <name type="scientific">Romanomermis culicivorax</name>
    <name type="common">Nematode worm</name>
    <dbReference type="NCBI Taxonomy" id="13658"/>
    <lineage>
        <taxon>Eukaryota</taxon>
        <taxon>Metazoa</taxon>
        <taxon>Ecdysozoa</taxon>
        <taxon>Nematoda</taxon>
        <taxon>Enoplea</taxon>
        <taxon>Dorylaimia</taxon>
        <taxon>Mermithida</taxon>
        <taxon>Mermithoidea</taxon>
        <taxon>Mermithidae</taxon>
        <taxon>Romanomermis</taxon>
    </lineage>
</organism>
<dbReference type="WBParaSite" id="nRc.2.0.1.t11439-RA">
    <property type="protein sequence ID" value="nRc.2.0.1.t11439-RA"/>
    <property type="gene ID" value="nRc.2.0.1.g11439"/>
</dbReference>
<keyword evidence="1" id="KW-1185">Reference proteome</keyword>
<evidence type="ECO:0000313" key="2">
    <source>
        <dbReference type="WBParaSite" id="nRc.2.0.1.t11439-RA"/>
    </source>
</evidence>
<reference evidence="2" key="1">
    <citation type="submission" date="2022-11" db="UniProtKB">
        <authorList>
            <consortium name="WormBaseParasite"/>
        </authorList>
    </citation>
    <scope>IDENTIFICATION</scope>
</reference>
<dbReference type="AlphaFoldDB" id="A0A915IB87"/>
<dbReference type="Proteomes" id="UP000887565">
    <property type="component" value="Unplaced"/>
</dbReference>